<dbReference type="InterPro" id="IPR014284">
    <property type="entry name" value="RNA_pol_sigma-70_dom"/>
</dbReference>
<dbReference type="SUPFAM" id="SSF88946">
    <property type="entry name" value="Sigma2 domain of RNA polymerase sigma factors"/>
    <property type="match status" value="1"/>
</dbReference>
<keyword evidence="3" id="KW-0731">Sigma factor</keyword>
<dbReference type="NCBIfam" id="NF005693">
    <property type="entry name" value="PRK07500.1"/>
    <property type="match status" value="1"/>
</dbReference>
<evidence type="ECO:0000256" key="3">
    <source>
        <dbReference type="ARBA" id="ARBA00023082"/>
    </source>
</evidence>
<evidence type="ECO:0000256" key="4">
    <source>
        <dbReference type="ARBA" id="ARBA00023125"/>
    </source>
</evidence>
<accession>A0A6I6MJE2</accession>
<name>A0A6I6MJE2_9CAUL</name>
<keyword evidence="2" id="KW-0805">Transcription regulation</keyword>
<comment type="similarity">
    <text evidence="1">Belongs to the sigma-70 factor family.</text>
</comment>
<dbReference type="CDD" id="cd06171">
    <property type="entry name" value="Sigma70_r4"/>
    <property type="match status" value="1"/>
</dbReference>
<gene>
    <name evidence="7" type="primary">rpoH_1</name>
    <name evidence="7" type="ORF">DSM104635_00044</name>
</gene>
<dbReference type="KEGG" id="tsv:DSM104635_00044"/>
<dbReference type="InterPro" id="IPR007630">
    <property type="entry name" value="RNA_pol_sigma70_r4"/>
</dbReference>
<keyword evidence="5" id="KW-0804">Transcription</keyword>
<dbReference type="Gene3D" id="1.20.120.1810">
    <property type="match status" value="1"/>
</dbReference>
<keyword evidence="8" id="KW-1185">Reference proteome</keyword>
<keyword evidence="4" id="KW-0238">DNA-binding</keyword>
<evidence type="ECO:0000313" key="7">
    <source>
        <dbReference type="EMBL" id="QGZ93238.1"/>
    </source>
</evidence>
<dbReference type="EMBL" id="CP047045">
    <property type="protein sequence ID" value="QGZ93238.1"/>
    <property type="molecule type" value="Genomic_DNA"/>
</dbReference>
<sequence length="294" mass="32951">MALTETLDLRRGSQRFMRAAMKAPLLAADHERDLALRWRDFGDERALHELITAYLRLVIAMAARFRHYGLPMSDLVQEGSVGLMQAAARFEPEREVRFSTYATWWIRSAMQDFVLRNWSIVRTGTTSAQKSLFFNLRRLRAKIGDIGDSGISADARTRVAHALNVPEHDVESMAARMSAPDRSLNAPLTEEGDGEWQDLLAAEGADPEAETMIAHDTIARADLVREALCDLSDRERLIIRERKLEEESVTLEALGARLGISKERVRQIEGNALEKLRRALIARVGDPVAAGYVG</sequence>
<dbReference type="PIRSF" id="PIRSF000770">
    <property type="entry name" value="RNA_pol_sigma-SigE/K"/>
    <property type="match status" value="1"/>
</dbReference>
<evidence type="ECO:0000313" key="8">
    <source>
        <dbReference type="Proteomes" id="UP000431269"/>
    </source>
</evidence>
<organism evidence="7 8">
    <name type="scientific">Terricaulis silvestris</name>
    <dbReference type="NCBI Taxonomy" id="2686094"/>
    <lineage>
        <taxon>Bacteria</taxon>
        <taxon>Pseudomonadati</taxon>
        <taxon>Pseudomonadota</taxon>
        <taxon>Alphaproteobacteria</taxon>
        <taxon>Caulobacterales</taxon>
        <taxon>Caulobacteraceae</taxon>
        <taxon>Terricaulis</taxon>
    </lineage>
</organism>
<dbReference type="PRINTS" id="PR00046">
    <property type="entry name" value="SIGMA70FCT"/>
</dbReference>
<dbReference type="Pfam" id="PF04542">
    <property type="entry name" value="Sigma70_r2"/>
    <property type="match status" value="1"/>
</dbReference>
<evidence type="ECO:0000256" key="2">
    <source>
        <dbReference type="ARBA" id="ARBA00023015"/>
    </source>
</evidence>
<evidence type="ECO:0000256" key="1">
    <source>
        <dbReference type="ARBA" id="ARBA00007788"/>
    </source>
</evidence>
<dbReference type="PANTHER" id="PTHR30376:SF3">
    <property type="entry name" value="RNA POLYMERASE SIGMA FACTOR RPOH"/>
    <property type="match status" value="1"/>
</dbReference>
<dbReference type="InterPro" id="IPR013324">
    <property type="entry name" value="RNA_pol_sigma_r3/r4-like"/>
</dbReference>
<protein>
    <submittedName>
        <fullName evidence="7">RNA polymerase sigma-32 factor</fullName>
    </submittedName>
</protein>
<dbReference type="SUPFAM" id="SSF88659">
    <property type="entry name" value="Sigma3 and sigma4 domains of RNA polymerase sigma factors"/>
    <property type="match status" value="1"/>
</dbReference>
<evidence type="ECO:0000259" key="6">
    <source>
        <dbReference type="PROSITE" id="PS00715"/>
    </source>
</evidence>
<dbReference type="InterPro" id="IPR050813">
    <property type="entry name" value="Sigma-70_Factor"/>
</dbReference>
<dbReference type="InterPro" id="IPR000943">
    <property type="entry name" value="RNA_pol_sigma70"/>
</dbReference>
<dbReference type="Pfam" id="PF04545">
    <property type="entry name" value="Sigma70_r4"/>
    <property type="match status" value="1"/>
</dbReference>
<evidence type="ECO:0000256" key="5">
    <source>
        <dbReference type="ARBA" id="ARBA00023163"/>
    </source>
</evidence>
<dbReference type="Proteomes" id="UP000431269">
    <property type="component" value="Chromosome"/>
</dbReference>
<dbReference type="GO" id="GO:0003677">
    <property type="term" value="F:DNA binding"/>
    <property type="evidence" value="ECO:0007669"/>
    <property type="project" value="UniProtKB-KW"/>
</dbReference>
<dbReference type="NCBIfam" id="NF005143">
    <property type="entry name" value="PRK06596.1"/>
    <property type="match status" value="1"/>
</dbReference>
<dbReference type="GO" id="GO:0016987">
    <property type="term" value="F:sigma factor activity"/>
    <property type="evidence" value="ECO:0007669"/>
    <property type="project" value="UniProtKB-KW"/>
</dbReference>
<dbReference type="PANTHER" id="PTHR30376">
    <property type="entry name" value="SIGMA FACTOR RPOH HEAT SHOCK RELATED"/>
    <property type="match status" value="1"/>
</dbReference>
<dbReference type="NCBIfam" id="TIGR02937">
    <property type="entry name" value="sigma70-ECF"/>
    <property type="match status" value="1"/>
</dbReference>
<dbReference type="RefSeq" id="WP_158764252.1">
    <property type="nucleotide sequence ID" value="NZ_CP047045.1"/>
</dbReference>
<dbReference type="PROSITE" id="PS00715">
    <property type="entry name" value="SIGMA70_1"/>
    <property type="match status" value="1"/>
</dbReference>
<reference evidence="8" key="1">
    <citation type="submission" date="2019-12" db="EMBL/GenBank/DDBJ databases">
        <title>Complete genome of Terracaulis silvestris 0127_4.</title>
        <authorList>
            <person name="Vieira S."/>
            <person name="Riedel T."/>
            <person name="Sproer C."/>
            <person name="Pascual J."/>
            <person name="Boedeker C."/>
            <person name="Overmann J."/>
        </authorList>
    </citation>
    <scope>NUCLEOTIDE SEQUENCE [LARGE SCALE GENOMIC DNA]</scope>
    <source>
        <strain evidence="8">0127_4</strain>
    </source>
</reference>
<dbReference type="AlphaFoldDB" id="A0A6I6MJE2"/>
<proteinExistence type="inferred from homology"/>
<dbReference type="Gene3D" id="1.20.140.160">
    <property type="match status" value="1"/>
</dbReference>
<feature type="domain" description="RNA polymerase sigma-70" evidence="6">
    <location>
        <begin position="74"/>
        <end position="87"/>
    </location>
</feature>
<dbReference type="InterPro" id="IPR007627">
    <property type="entry name" value="RNA_pol_sigma70_r2"/>
</dbReference>
<dbReference type="InterPro" id="IPR013325">
    <property type="entry name" value="RNA_pol_sigma_r2"/>
</dbReference>
<dbReference type="GO" id="GO:0006352">
    <property type="term" value="P:DNA-templated transcription initiation"/>
    <property type="evidence" value="ECO:0007669"/>
    <property type="project" value="InterPro"/>
</dbReference>